<name>A0AA96LFQ7_9BACL</name>
<dbReference type="GO" id="GO:0016020">
    <property type="term" value="C:membrane"/>
    <property type="evidence" value="ECO:0007669"/>
    <property type="project" value="InterPro"/>
</dbReference>
<dbReference type="PANTHER" id="PTHR43032">
    <property type="entry name" value="PROTEIN-METHIONINE-SULFOXIDE REDUCTASE"/>
    <property type="match status" value="1"/>
</dbReference>
<dbReference type="PANTHER" id="PTHR43032:SF4">
    <property type="entry name" value="OXIDOREDUCTASE MOLYBDOPTERIN-BINDING DOMAIN-CONTAINING PROTEIN"/>
    <property type="match status" value="1"/>
</dbReference>
<feature type="transmembrane region" description="Helical" evidence="2">
    <location>
        <begin position="199"/>
        <end position="220"/>
    </location>
</feature>
<dbReference type="SUPFAM" id="SSF56524">
    <property type="entry name" value="Oxidoreductase molybdopterin-binding domain"/>
    <property type="match status" value="1"/>
</dbReference>
<feature type="transmembrane region" description="Helical" evidence="2">
    <location>
        <begin position="122"/>
        <end position="140"/>
    </location>
</feature>
<reference evidence="4 5" key="1">
    <citation type="submission" date="2022-02" db="EMBL/GenBank/DDBJ databases">
        <title>Paenibacillus sp. MBLB1776 Whole Genome Shotgun Sequencing.</title>
        <authorList>
            <person name="Hwang C.Y."/>
            <person name="Cho E.-S."/>
            <person name="Seo M.-J."/>
        </authorList>
    </citation>
    <scope>NUCLEOTIDE SEQUENCE [LARGE SCALE GENOMIC DNA]</scope>
    <source>
        <strain evidence="4 5">MBLB1776</strain>
    </source>
</reference>
<dbReference type="KEGG" id="paun:MJA45_05370"/>
<keyword evidence="2" id="KW-1133">Transmembrane helix</keyword>
<evidence type="ECO:0000313" key="5">
    <source>
        <dbReference type="Proteomes" id="UP001305702"/>
    </source>
</evidence>
<gene>
    <name evidence="4" type="ORF">MJA45_05370</name>
</gene>
<feature type="transmembrane region" description="Helical" evidence="2">
    <location>
        <begin position="21"/>
        <end position="39"/>
    </location>
</feature>
<sequence>MDRLRGWLKEGYGRKLKRLHAWNAWTVLLLAVSGILLSLEAIRGPLGIVRVWLKQAHIVLGLLSVVLLALYVPLIAKHLRQLKGRSPQQWNLGIVLLMLAGWSVSGLLLWQLRQLPPEWSSAALFTHDLFTWVGVPYALYHSVSRSRWLKREEARERQAQAAGRRSRLLEAAAASGKPAAEAALPRQPWESHRLSRRTFVRLTAAGVLLAALGPAFYRWLKRATDDGGSALEAYAGGSDGNRMLPPPEPQPASVTPAGGGAQGHFREYTVTRIPSFASDNWEFTIKGLVDHPQRYSWEDFLKLPRTVQVSDFHCVTGWSVYQVTWEGIALSQLLELAGVKPEARFVKFYSGDGVYTDALSLEQAAMEDVMVAVLIDGMPIPQTLGGPVRLVVPKMYAYKSVKWLQAIELIPKEHIGYWEARGYDNDAWVKGRT</sequence>
<keyword evidence="5" id="KW-1185">Reference proteome</keyword>
<keyword evidence="2" id="KW-0472">Membrane</keyword>
<dbReference type="SUPFAM" id="SSF81342">
    <property type="entry name" value="Transmembrane di-heme cytochromes"/>
    <property type="match status" value="1"/>
</dbReference>
<dbReference type="Proteomes" id="UP001305702">
    <property type="component" value="Chromosome"/>
</dbReference>
<feature type="domain" description="Oxidoreductase molybdopterin-binding" evidence="3">
    <location>
        <begin position="273"/>
        <end position="418"/>
    </location>
</feature>
<dbReference type="Gene3D" id="3.90.420.10">
    <property type="entry name" value="Oxidoreductase, molybdopterin-binding domain"/>
    <property type="match status" value="1"/>
</dbReference>
<dbReference type="Pfam" id="PF00174">
    <property type="entry name" value="Oxidored_molyb"/>
    <property type="match status" value="1"/>
</dbReference>
<feature type="transmembrane region" description="Helical" evidence="2">
    <location>
        <begin position="51"/>
        <end position="72"/>
    </location>
</feature>
<evidence type="ECO:0000313" key="4">
    <source>
        <dbReference type="EMBL" id="WNQ12465.1"/>
    </source>
</evidence>
<dbReference type="EMBL" id="CP130318">
    <property type="protein sequence ID" value="WNQ12465.1"/>
    <property type="molecule type" value="Genomic_DNA"/>
</dbReference>
<dbReference type="InterPro" id="IPR000572">
    <property type="entry name" value="OxRdtase_Mopterin-bd_dom"/>
</dbReference>
<accession>A0AA96LFQ7</accession>
<dbReference type="AlphaFoldDB" id="A0AA96LFQ7"/>
<proteinExistence type="predicted"/>
<dbReference type="InterPro" id="IPR036374">
    <property type="entry name" value="OxRdtase_Mopterin-bd_sf"/>
</dbReference>
<dbReference type="GO" id="GO:0022904">
    <property type="term" value="P:respiratory electron transport chain"/>
    <property type="evidence" value="ECO:0007669"/>
    <property type="project" value="InterPro"/>
</dbReference>
<evidence type="ECO:0000259" key="3">
    <source>
        <dbReference type="Pfam" id="PF00174"/>
    </source>
</evidence>
<evidence type="ECO:0000256" key="1">
    <source>
        <dbReference type="SAM" id="MobiDB-lite"/>
    </source>
</evidence>
<organism evidence="4 5">
    <name type="scientific">Paenibacillus aurantius</name>
    <dbReference type="NCBI Taxonomy" id="2918900"/>
    <lineage>
        <taxon>Bacteria</taxon>
        <taxon>Bacillati</taxon>
        <taxon>Bacillota</taxon>
        <taxon>Bacilli</taxon>
        <taxon>Bacillales</taxon>
        <taxon>Paenibacillaceae</taxon>
        <taxon>Paenibacillus</taxon>
    </lineage>
</organism>
<feature type="transmembrane region" description="Helical" evidence="2">
    <location>
        <begin position="92"/>
        <end position="110"/>
    </location>
</feature>
<feature type="region of interest" description="Disordered" evidence="1">
    <location>
        <begin position="231"/>
        <end position="260"/>
    </location>
</feature>
<dbReference type="InterPro" id="IPR016174">
    <property type="entry name" value="Di-haem_cyt_TM"/>
</dbReference>
<evidence type="ECO:0000256" key="2">
    <source>
        <dbReference type="SAM" id="Phobius"/>
    </source>
</evidence>
<protein>
    <submittedName>
        <fullName evidence="4">Molybdopterin-dependent oxidoreductase</fullName>
    </submittedName>
</protein>
<dbReference type="RefSeq" id="WP_315606242.1">
    <property type="nucleotide sequence ID" value="NZ_CP130318.1"/>
</dbReference>
<keyword evidence="2" id="KW-0812">Transmembrane</keyword>